<dbReference type="KEGG" id="tnr:Thena_1373"/>
<feature type="active site" description="Nucleophile" evidence="8">
    <location>
        <position position="30"/>
    </location>
</feature>
<dbReference type="InterPro" id="IPR036249">
    <property type="entry name" value="Thioredoxin-like_sf"/>
</dbReference>
<dbReference type="Pfam" id="PF00085">
    <property type="entry name" value="Thioredoxin"/>
    <property type="match status" value="1"/>
</dbReference>
<evidence type="ECO:0000256" key="2">
    <source>
        <dbReference type="ARBA" id="ARBA00022448"/>
    </source>
</evidence>
<dbReference type="HOGENOM" id="CLU_090389_10_3_9"/>
<protein>
    <recommendedName>
        <fullName evidence="6 7">Thioredoxin</fullName>
    </recommendedName>
</protein>
<dbReference type="Proteomes" id="UP000011765">
    <property type="component" value="Chromosome"/>
</dbReference>
<dbReference type="PIRSF" id="PIRSF000077">
    <property type="entry name" value="Thioredoxin"/>
    <property type="match status" value="1"/>
</dbReference>
<keyword evidence="5 9" id="KW-0676">Redox-active center</keyword>
<evidence type="ECO:0000313" key="11">
    <source>
        <dbReference type="EMBL" id="AEE14990.1"/>
    </source>
</evidence>
<sequence>MKELNELNFKDEISSGITLIDFWAPWCGPCRMIAPILEELDKEYAGKLKICKVNVDNDRALAQSLRIVSIPTLILYKDGEEQKRIVGAVAKEKITREISPFLA</sequence>
<reference evidence="11 12" key="1">
    <citation type="submission" date="2011-04" db="EMBL/GenBank/DDBJ databases">
        <title>The complete genome of Thermodesulfobium narugense DSM 14796.</title>
        <authorList>
            <consortium name="US DOE Joint Genome Institute (JGI-PGF)"/>
            <person name="Lucas S."/>
            <person name="Han J."/>
            <person name="Lapidus A."/>
            <person name="Bruce D."/>
            <person name="Goodwin L."/>
            <person name="Pitluck S."/>
            <person name="Peters L."/>
            <person name="Kyrpides N."/>
            <person name="Mavromatis K."/>
            <person name="Pagani I."/>
            <person name="Ivanova N."/>
            <person name="Ovchinnikova G."/>
            <person name="Zhang X."/>
            <person name="Saunders L."/>
            <person name="Detter J.C."/>
            <person name="Tapia R."/>
            <person name="Han C."/>
            <person name="Land M."/>
            <person name="Hauser L."/>
            <person name="Markowitz V."/>
            <person name="Cheng J.-F."/>
            <person name="Hugenholtz P."/>
            <person name="Woyke T."/>
            <person name="Wu D."/>
            <person name="Spring S."/>
            <person name="Schroeder M."/>
            <person name="Brambilla E."/>
            <person name="Klenk H.-P."/>
            <person name="Eisen J.A."/>
        </authorList>
    </citation>
    <scope>NUCLEOTIDE SEQUENCE [LARGE SCALE GENOMIC DNA]</scope>
    <source>
        <strain evidence="11 12">DSM 14796</strain>
    </source>
</reference>
<dbReference type="PANTHER" id="PTHR45663">
    <property type="entry name" value="GEO12009P1"/>
    <property type="match status" value="1"/>
</dbReference>
<feature type="site" description="Deprotonates C-terminal active site Cys" evidence="8">
    <location>
        <position position="21"/>
    </location>
</feature>
<dbReference type="RefSeq" id="WP_013756711.1">
    <property type="nucleotide sequence ID" value="NC_015499.1"/>
</dbReference>
<feature type="domain" description="Thioredoxin" evidence="10">
    <location>
        <begin position="1"/>
        <end position="103"/>
    </location>
</feature>
<dbReference type="GO" id="GO:0015035">
    <property type="term" value="F:protein-disulfide reductase activity"/>
    <property type="evidence" value="ECO:0007669"/>
    <property type="project" value="UniProtKB-UniRule"/>
</dbReference>
<dbReference type="SUPFAM" id="SSF52833">
    <property type="entry name" value="Thioredoxin-like"/>
    <property type="match status" value="1"/>
</dbReference>
<evidence type="ECO:0000256" key="8">
    <source>
        <dbReference type="PIRSR" id="PIRSR000077-1"/>
    </source>
</evidence>
<dbReference type="NCBIfam" id="TIGR01068">
    <property type="entry name" value="thioredoxin"/>
    <property type="match status" value="1"/>
</dbReference>
<feature type="disulfide bond" description="Redox-active" evidence="9">
    <location>
        <begin position="27"/>
        <end position="30"/>
    </location>
</feature>
<dbReference type="EMBL" id="CP002690">
    <property type="protein sequence ID" value="AEE14990.1"/>
    <property type="molecule type" value="Genomic_DNA"/>
</dbReference>
<dbReference type="PROSITE" id="PS51352">
    <property type="entry name" value="THIOREDOXIN_2"/>
    <property type="match status" value="1"/>
</dbReference>
<keyword evidence="2" id="KW-0813">Transport</keyword>
<dbReference type="AlphaFoldDB" id="M1E8J7"/>
<dbReference type="eggNOG" id="COG3118">
    <property type="taxonomic scope" value="Bacteria"/>
</dbReference>
<gene>
    <name evidence="11" type="ORF">Thena_1373</name>
</gene>
<dbReference type="CDD" id="cd02947">
    <property type="entry name" value="TRX_family"/>
    <property type="match status" value="1"/>
</dbReference>
<keyword evidence="4 9" id="KW-1015">Disulfide bond</keyword>
<dbReference type="Gene3D" id="3.40.30.10">
    <property type="entry name" value="Glutaredoxin"/>
    <property type="match status" value="1"/>
</dbReference>
<dbReference type="GO" id="GO:0045454">
    <property type="term" value="P:cell redox homeostasis"/>
    <property type="evidence" value="ECO:0007669"/>
    <property type="project" value="TreeGrafter"/>
</dbReference>
<dbReference type="InterPro" id="IPR005746">
    <property type="entry name" value="Thioredoxin"/>
</dbReference>
<proteinExistence type="inferred from homology"/>
<accession>M1E8J7</accession>
<evidence type="ECO:0000256" key="3">
    <source>
        <dbReference type="ARBA" id="ARBA00022982"/>
    </source>
</evidence>
<dbReference type="PROSITE" id="PS00194">
    <property type="entry name" value="THIOREDOXIN_1"/>
    <property type="match status" value="1"/>
</dbReference>
<evidence type="ECO:0000256" key="6">
    <source>
        <dbReference type="NCBIfam" id="TIGR01068"/>
    </source>
</evidence>
<evidence type="ECO:0000256" key="1">
    <source>
        <dbReference type="ARBA" id="ARBA00008987"/>
    </source>
</evidence>
<evidence type="ECO:0000259" key="10">
    <source>
        <dbReference type="PROSITE" id="PS51352"/>
    </source>
</evidence>
<comment type="similarity">
    <text evidence="1 7">Belongs to the thioredoxin family.</text>
</comment>
<evidence type="ECO:0000256" key="5">
    <source>
        <dbReference type="ARBA" id="ARBA00023284"/>
    </source>
</evidence>
<organism evidence="11 12">
    <name type="scientific">Thermodesulfobium narugense DSM 14796</name>
    <dbReference type="NCBI Taxonomy" id="747365"/>
    <lineage>
        <taxon>Bacteria</taxon>
        <taxon>Pseudomonadati</taxon>
        <taxon>Thermodesulfobiota</taxon>
        <taxon>Thermodesulfobiia</taxon>
        <taxon>Thermodesulfobiales</taxon>
        <taxon>Thermodesulfobiaceae</taxon>
        <taxon>Thermodesulfobium</taxon>
    </lineage>
</organism>
<evidence type="ECO:0000256" key="9">
    <source>
        <dbReference type="PIRSR" id="PIRSR000077-4"/>
    </source>
</evidence>
<dbReference type="InterPro" id="IPR013766">
    <property type="entry name" value="Thioredoxin_domain"/>
</dbReference>
<keyword evidence="12" id="KW-1185">Reference proteome</keyword>
<evidence type="ECO:0000313" key="12">
    <source>
        <dbReference type="Proteomes" id="UP000011765"/>
    </source>
</evidence>
<feature type="site" description="Contributes to redox potential value" evidence="8">
    <location>
        <position position="28"/>
    </location>
</feature>
<feature type="active site" description="Nucleophile" evidence="8">
    <location>
        <position position="27"/>
    </location>
</feature>
<dbReference type="GO" id="GO:0005829">
    <property type="term" value="C:cytosol"/>
    <property type="evidence" value="ECO:0007669"/>
    <property type="project" value="TreeGrafter"/>
</dbReference>
<keyword evidence="3" id="KW-0249">Electron transport</keyword>
<dbReference type="InterPro" id="IPR017937">
    <property type="entry name" value="Thioredoxin_CS"/>
</dbReference>
<dbReference type="PRINTS" id="PR00421">
    <property type="entry name" value="THIOREDOXIN"/>
</dbReference>
<name>M1E8J7_9BACT</name>
<evidence type="ECO:0000256" key="7">
    <source>
        <dbReference type="PIRNR" id="PIRNR000077"/>
    </source>
</evidence>
<dbReference type="FunFam" id="3.40.30.10:FF:000001">
    <property type="entry name" value="Thioredoxin"/>
    <property type="match status" value="1"/>
</dbReference>
<dbReference type="STRING" id="747365.Thena_1373"/>
<evidence type="ECO:0000256" key="4">
    <source>
        <dbReference type="ARBA" id="ARBA00023157"/>
    </source>
</evidence>
<feature type="site" description="Contributes to redox potential value" evidence="8">
    <location>
        <position position="29"/>
    </location>
</feature>
<dbReference type="PANTHER" id="PTHR45663:SF11">
    <property type="entry name" value="GEO12009P1"/>
    <property type="match status" value="1"/>
</dbReference>